<dbReference type="GO" id="GO:0016746">
    <property type="term" value="F:acyltransferase activity"/>
    <property type="evidence" value="ECO:0007669"/>
    <property type="project" value="InterPro"/>
</dbReference>
<dbReference type="Gene3D" id="3.40.47.10">
    <property type="match status" value="2"/>
</dbReference>
<sequence length="313" mass="35804">MASIGYMDYYLPGNTICVHEFFEKCKDELFPDPQNAAEVEKYFIEKAGFDKIAIENERNILSIFEELVQKYLDETNIDKNSIKYIFYTDIATSLTDGGITSVPNYIKEKFNIENASVSEINQQCGSCVWTIGMASRLLRENEVAIILTANMMEGFTERYKPHSIIGDAAAIMEIKYSNDGIEILDFDFNTKQYEGEVGINNNLEMMKVCSRTINNLLKRNGVSKDELACVLHQNLSIEIYEIIFCLLLELNKDVLFWDNIKEIAHIGDADLIANCRDVMKKRKMKKGDKMVFYAIGEISKSVNYNCILLQVNN</sequence>
<dbReference type="SUPFAM" id="SSF53901">
    <property type="entry name" value="Thiolase-like"/>
    <property type="match status" value="1"/>
</dbReference>
<organism evidence="1 2">
    <name type="scientific">Ruminiclostridium papyrosolvens DSM 2782</name>
    <dbReference type="NCBI Taxonomy" id="588581"/>
    <lineage>
        <taxon>Bacteria</taxon>
        <taxon>Bacillati</taxon>
        <taxon>Bacillota</taxon>
        <taxon>Clostridia</taxon>
        <taxon>Eubacteriales</taxon>
        <taxon>Oscillospiraceae</taxon>
        <taxon>Ruminiclostridium</taxon>
    </lineage>
</organism>
<reference evidence="1" key="2">
    <citation type="submission" date="2011-01" db="EMBL/GenBank/DDBJ databases">
        <title>The Non-contiguous Finished genome of Clostridium papyrosolvens.</title>
        <authorList>
            <person name="Lucas S."/>
            <person name="Copeland A."/>
            <person name="Lapidus A."/>
            <person name="Cheng J.-F."/>
            <person name="Goodwin L."/>
            <person name="Pitluck S."/>
            <person name="Misra M."/>
            <person name="Chertkov O."/>
            <person name="Detter J.C."/>
            <person name="Han C."/>
            <person name="Tapia R."/>
            <person name="Land M."/>
            <person name="Hauser L."/>
            <person name="Kyrpides N."/>
            <person name="Ivanova N."/>
            <person name="Pagani I."/>
            <person name="Mouttaki H."/>
            <person name="He Z."/>
            <person name="Zhou J."/>
            <person name="Hemme C.L."/>
            <person name="Woyke T."/>
        </authorList>
    </citation>
    <scope>NUCLEOTIDE SEQUENCE [LARGE SCALE GENOMIC DNA]</scope>
    <source>
        <strain evidence="1">DSM 2782</strain>
    </source>
</reference>
<evidence type="ECO:0000313" key="2">
    <source>
        <dbReference type="Proteomes" id="UP000003860"/>
    </source>
</evidence>
<keyword evidence="2" id="KW-1185">Reference proteome</keyword>
<proteinExistence type="predicted"/>
<dbReference type="Proteomes" id="UP000003860">
    <property type="component" value="Unassembled WGS sequence"/>
</dbReference>
<dbReference type="OrthoDB" id="1892135at2"/>
<evidence type="ECO:0000313" key="1">
    <source>
        <dbReference type="EMBL" id="EGD49367.1"/>
    </source>
</evidence>
<protein>
    <submittedName>
        <fullName evidence="1">3-Oxoacyl-(Acyl-carrier-protein (ACP)) synthase III domain-containing protein</fullName>
    </submittedName>
</protein>
<reference evidence="1" key="1">
    <citation type="submission" date="2009-07" db="EMBL/GenBank/DDBJ databases">
        <authorList>
            <consortium name="US DOE Joint Genome Institute (JGI-PGF)"/>
            <person name="Lucas S."/>
            <person name="Copeland A."/>
            <person name="Lapidus A."/>
            <person name="Glavina del Rio T."/>
            <person name="Tice H."/>
            <person name="Bruce D."/>
            <person name="Goodwin L."/>
            <person name="Pitluck S."/>
            <person name="Larimer F."/>
            <person name="Land M.L."/>
            <person name="Mouttaki H."/>
            <person name="He Z."/>
            <person name="Zhou J."/>
            <person name="Hemme C.L."/>
        </authorList>
    </citation>
    <scope>NUCLEOTIDE SEQUENCE</scope>
    <source>
        <strain evidence="1">DSM 2782</strain>
    </source>
</reference>
<dbReference type="STRING" id="588581.Cpap_3800"/>
<dbReference type="eggNOG" id="COG0332">
    <property type="taxonomic scope" value="Bacteria"/>
</dbReference>
<dbReference type="RefSeq" id="WP_004616031.1">
    <property type="nucleotide sequence ID" value="NZ_ACXX02000001.1"/>
</dbReference>
<accession>F1T7B9</accession>
<comment type="caution">
    <text evidence="1">The sequence shown here is derived from an EMBL/GenBank/DDBJ whole genome shotgun (WGS) entry which is preliminary data.</text>
</comment>
<dbReference type="EMBL" id="ACXX02000001">
    <property type="protein sequence ID" value="EGD49367.1"/>
    <property type="molecule type" value="Genomic_DNA"/>
</dbReference>
<dbReference type="AlphaFoldDB" id="F1T7B9"/>
<gene>
    <name evidence="1" type="ORF">Cpap_3800</name>
</gene>
<dbReference type="InterPro" id="IPR016039">
    <property type="entry name" value="Thiolase-like"/>
</dbReference>
<name>F1T7B9_9FIRM</name>